<dbReference type="AlphaFoldDB" id="G7PGG3"/>
<dbReference type="Pfam" id="PF07534">
    <property type="entry name" value="TLD"/>
    <property type="match status" value="1"/>
</dbReference>
<evidence type="ECO:0000313" key="5">
    <source>
        <dbReference type="Proteomes" id="UP000233100"/>
    </source>
</evidence>
<dbReference type="InterPro" id="IPR006571">
    <property type="entry name" value="TLDc_dom"/>
</dbReference>
<organism evidence="4 5">
    <name type="scientific">Macaca fascicularis</name>
    <name type="common">Crab-eating macaque</name>
    <name type="synonym">Cynomolgus monkey</name>
    <dbReference type="NCBI Taxonomy" id="9541"/>
    <lineage>
        <taxon>Eukaryota</taxon>
        <taxon>Metazoa</taxon>
        <taxon>Chordata</taxon>
        <taxon>Craniata</taxon>
        <taxon>Vertebrata</taxon>
        <taxon>Euteleostomi</taxon>
        <taxon>Mammalia</taxon>
        <taxon>Eutheria</taxon>
        <taxon>Euarchontoglires</taxon>
        <taxon>Primates</taxon>
        <taxon>Haplorrhini</taxon>
        <taxon>Catarrhini</taxon>
        <taxon>Cercopithecidae</taxon>
        <taxon>Cercopithecinae</taxon>
        <taxon>Macaca</taxon>
    </lineage>
</organism>
<accession>G7PGG3</accession>
<reference evidence="4" key="3">
    <citation type="submission" date="2025-09" db="UniProtKB">
        <authorList>
            <consortium name="Ensembl"/>
        </authorList>
    </citation>
    <scope>IDENTIFICATION</scope>
</reference>
<proteinExistence type="predicted"/>
<feature type="domain" description="TLDc" evidence="3">
    <location>
        <begin position="175"/>
        <end position="334"/>
    </location>
</feature>
<evidence type="ECO:0000256" key="2">
    <source>
        <dbReference type="SAM" id="SignalP"/>
    </source>
</evidence>
<dbReference type="PANTHER" id="PTHR23354">
    <property type="entry name" value="NUCLEOLAR PROTEIN 7/ESTROGEN RECEPTOR COACTIVATOR-RELATED"/>
    <property type="match status" value="1"/>
</dbReference>
<dbReference type="PROSITE" id="PS51886">
    <property type="entry name" value="TLDC"/>
    <property type="match status" value="1"/>
</dbReference>
<feature type="chain" id="PRO_5030172129" evidence="2">
    <location>
        <begin position="24"/>
        <end position="334"/>
    </location>
</feature>
<feature type="compositionally biased region" description="Acidic residues" evidence="1">
    <location>
        <begin position="134"/>
        <end position="149"/>
    </location>
</feature>
<dbReference type="Bgee" id="ENSMFAG00000038882">
    <property type="expression patterns" value="Expressed in adult mammalian kidney and 6 other cell types or tissues"/>
</dbReference>
<gene>
    <name evidence="4" type="primary">TLDC2</name>
</gene>
<reference evidence="4" key="2">
    <citation type="submission" date="2025-08" db="UniProtKB">
        <authorList>
            <consortium name="Ensembl"/>
        </authorList>
    </citation>
    <scope>IDENTIFICATION</scope>
</reference>
<evidence type="ECO:0000259" key="3">
    <source>
        <dbReference type="PROSITE" id="PS51886"/>
    </source>
</evidence>
<reference evidence="4 5" key="1">
    <citation type="submission" date="2013-03" db="EMBL/GenBank/DDBJ databases">
        <authorList>
            <person name="Warren W."/>
            <person name="Wilson R.K."/>
        </authorList>
    </citation>
    <scope>NUCLEOTIDE SEQUENCE</scope>
</reference>
<evidence type="ECO:0000256" key="1">
    <source>
        <dbReference type="SAM" id="MobiDB-lite"/>
    </source>
</evidence>
<dbReference type="GeneTree" id="ENSGT00940000161648"/>
<dbReference type="eggNOG" id="KOG2372">
    <property type="taxonomic scope" value="Eukaryota"/>
</dbReference>
<feature type="region of interest" description="Disordered" evidence="1">
    <location>
        <begin position="47"/>
        <end position="159"/>
    </location>
</feature>
<keyword evidence="5" id="KW-1185">Reference proteome</keyword>
<name>G7PGG3_MACFA</name>
<keyword evidence="2" id="KW-0732">Signal</keyword>
<dbReference type="PANTHER" id="PTHR23354:SF65">
    <property type="entry name" value="TLD DOMAIN-CONTAINING PROTEIN 2"/>
    <property type="match status" value="1"/>
</dbReference>
<dbReference type="Ensembl" id="ENSMFAT00000013357.2">
    <property type="protein sequence ID" value="ENSMFAP00000039096.2"/>
    <property type="gene ID" value="ENSMFAG00000038882.2"/>
</dbReference>
<dbReference type="STRING" id="9541.ENSMFAP00000039096"/>
<feature type="signal peptide" evidence="2">
    <location>
        <begin position="1"/>
        <end position="23"/>
    </location>
</feature>
<dbReference type="SMART" id="SM00584">
    <property type="entry name" value="TLDc"/>
    <property type="match status" value="1"/>
</dbReference>
<dbReference type="GO" id="GO:0005634">
    <property type="term" value="C:nucleus"/>
    <property type="evidence" value="ECO:0007669"/>
    <property type="project" value="TreeGrafter"/>
</dbReference>
<protein>
    <submittedName>
        <fullName evidence="4">TBC/LysM-associated domain containing 2</fullName>
    </submittedName>
</protein>
<dbReference type="GO" id="GO:0006979">
    <property type="term" value="P:response to oxidative stress"/>
    <property type="evidence" value="ECO:0007669"/>
    <property type="project" value="TreeGrafter"/>
</dbReference>
<sequence length="334" mass="36556">MARSCLCVLVGFEFLMCHNHCQAFPVGTRVGTGPRLAALWADIRAREESPEPEPGQRASHLPGDQGSELNRPHTDHQVGRVSAKCGPLSGDQGDTLKAGAEDSLTAHGRPGRDGRMRGLRWRYTRLPTQVEDTLSGEEGNEEEEEEEAAPDPAAAPEDPMVPQLTEASQVLSASDIRQPCPQLSFHFPPRVTGHPWSLVFCTSRDGFSLQSLYRRMEGCSGPVLLVLRDQDGQIFGAFSSSAIQLSKGFYGTGETFLFSFSPQLKVFKWTGSNSFFVKGDLDSLMMGSGSGRFGLWLDGDLFHGGSSPCATFNNEVLARREQFCVQELEAWLLS</sequence>
<evidence type="ECO:0000313" key="4">
    <source>
        <dbReference type="Ensembl" id="ENSMFAP00000039096.2"/>
    </source>
</evidence>
<dbReference type="Proteomes" id="UP000233100">
    <property type="component" value="Chromosome 10"/>
</dbReference>
<dbReference type="VEuPathDB" id="HostDB:ENSMFAG00000038882"/>